<organism evidence="2 3">
    <name type="scientific">Paenimyroides ummariense</name>
    <dbReference type="NCBI Taxonomy" id="913024"/>
    <lineage>
        <taxon>Bacteria</taxon>
        <taxon>Pseudomonadati</taxon>
        <taxon>Bacteroidota</taxon>
        <taxon>Flavobacteriia</taxon>
        <taxon>Flavobacteriales</taxon>
        <taxon>Flavobacteriaceae</taxon>
        <taxon>Paenimyroides</taxon>
    </lineage>
</organism>
<protein>
    <recommendedName>
        <fullName evidence="4">26 kDa periplasmic immunogenic protein</fullName>
    </recommendedName>
</protein>
<evidence type="ECO:0000256" key="1">
    <source>
        <dbReference type="SAM" id="SignalP"/>
    </source>
</evidence>
<dbReference type="STRING" id="913024.SAMN05421741_103167"/>
<dbReference type="Gene3D" id="3.30.110.170">
    <property type="entry name" value="Protein of unknown function (DUF541), domain 1"/>
    <property type="match status" value="1"/>
</dbReference>
<proteinExistence type="predicted"/>
<reference evidence="3" key="1">
    <citation type="submission" date="2016-10" db="EMBL/GenBank/DDBJ databases">
        <authorList>
            <person name="Varghese N."/>
            <person name="Submissions S."/>
        </authorList>
    </citation>
    <scope>NUCLEOTIDE SEQUENCE [LARGE SCALE GENOMIC DNA]</scope>
    <source>
        <strain evidence="3">DS-12</strain>
    </source>
</reference>
<evidence type="ECO:0008006" key="4">
    <source>
        <dbReference type="Google" id="ProtNLM"/>
    </source>
</evidence>
<sequence>MKKIVYLFTLVLVTFSAMAQNNNNSITPQVNVNGEGSVKIKPDYAVITMGAEIKDLDSAKAKKQNDEIIAKMIQVIKKSNVAEKDYQTQRVNLYKTREYQEKKDYFVASQTITITLRNLDNYEKLMADLMAAGANTINGVEFKSTQTEKVATEIRAKAVLNAKKKAEDYASALNQTIGKALIISDQSMVNNPRVYMMKTAMADESAGMDQTLAVGEIEISTNVNVVFELK</sequence>
<evidence type="ECO:0000313" key="3">
    <source>
        <dbReference type="Proteomes" id="UP000199036"/>
    </source>
</evidence>
<keyword evidence="3" id="KW-1185">Reference proteome</keyword>
<gene>
    <name evidence="2" type="ORF">SAMN05421741_103167</name>
</gene>
<dbReference type="PANTHER" id="PTHR34387">
    <property type="entry name" value="SLR1258 PROTEIN"/>
    <property type="match status" value="1"/>
</dbReference>
<dbReference type="EMBL" id="FOVI01000003">
    <property type="protein sequence ID" value="SFN29870.1"/>
    <property type="molecule type" value="Genomic_DNA"/>
</dbReference>
<dbReference type="Proteomes" id="UP000199036">
    <property type="component" value="Unassembled WGS sequence"/>
</dbReference>
<dbReference type="OrthoDB" id="6021921at2"/>
<dbReference type="InterPro" id="IPR007497">
    <property type="entry name" value="SIMPL/DUF541"/>
</dbReference>
<feature type="chain" id="PRO_5011739521" description="26 kDa periplasmic immunogenic protein" evidence="1">
    <location>
        <begin position="20"/>
        <end position="230"/>
    </location>
</feature>
<dbReference type="Pfam" id="PF04402">
    <property type="entry name" value="SIMPL"/>
    <property type="match status" value="1"/>
</dbReference>
<dbReference type="GO" id="GO:0006974">
    <property type="term" value="P:DNA damage response"/>
    <property type="evidence" value="ECO:0007669"/>
    <property type="project" value="TreeGrafter"/>
</dbReference>
<accession>A0A1I4XX70</accession>
<dbReference type="InterPro" id="IPR052022">
    <property type="entry name" value="26kDa_periplasmic_antigen"/>
</dbReference>
<dbReference type="PANTHER" id="PTHR34387:SF1">
    <property type="entry name" value="PERIPLASMIC IMMUNOGENIC PROTEIN"/>
    <property type="match status" value="1"/>
</dbReference>
<keyword evidence="1" id="KW-0732">Signal</keyword>
<evidence type="ECO:0000313" key="2">
    <source>
        <dbReference type="EMBL" id="SFN29870.1"/>
    </source>
</evidence>
<feature type="signal peptide" evidence="1">
    <location>
        <begin position="1"/>
        <end position="19"/>
    </location>
</feature>
<dbReference type="RefSeq" id="WP_091519369.1">
    <property type="nucleotide sequence ID" value="NZ_FOVI01000003.1"/>
</dbReference>
<dbReference type="Gene3D" id="3.30.70.2970">
    <property type="entry name" value="Protein of unknown function (DUF541), domain 2"/>
    <property type="match status" value="1"/>
</dbReference>
<dbReference type="AlphaFoldDB" id="A0A1I4XX70"/>
<name>A0A1I4XX70_9FLAO</name>